<evidence type="ECO:0000313" key="7">
    <source>
        <dbReference type="EMBL" id="EGG17926.1"/>
    </source>
</evidence>
<dbReference type="PANTHER" id="PTHR13929">
    <property type="entry name" value="1,4-DIHYDROXY-2-NAPHTHOATE OCTAPRENYLTRANSFERASE"/>
    <property type="match status" value="1"/>
</dbReference>
<dbReference type="PANTHER" id="PTHR13929:SF0">
    <property type="entry name" value="UBIA PRENYLTRANSFERASE DOMAIN-CONTAINING PROTEIN 1"/>
    <property type="match status" value="1"/>
</dbReference>
<dbReference type="AlphaFoldDB" id="F4Q533"/>
<dbReference type="GO" id="GO:0009234">
    <property type="term" value="P:menaquinone biosynthetic process"/>
    <property type="evidence" value="ECO:0007669"/>
    <property type="project" value="TreeGrafter"/>
</dbReference>
<dbReference type="RefSeq" id="XP_004356410.1">
    <property type="nucleotide sequence ID" value="XM_004356357.1"/>
</dbReference>
<accession>F4Q533</accession>
<comment type="subcellular location">
    <subcellularLocation>
        <location evidence="1">Membrane</location>
        <topology evidence="1">Multi-pass membrane protein</topology>
    </subcellularLocation>
</comment>
<keyword evidence="8" id="KW-1185">Reference proteome</keyword>
<dbReference type="GeneID" id="14868786"/>
<dbReference type="CDD" id="cd13962">
    <property type="entry name" value="PT_UbiA_UBIAD1"/>
    <property type="match status" value="1"/>
</dbReference>
<dbReference type="OrthoDB" id="203513at2759"/>
<reference evidence="8" key="1">
    <citation type="journal article" date="2011" name="Genome Res.">
        <title>Phylogeny-wide analysis of social amoeba genomes highlights ancient origins for complex intercellular communication.</title>
        <authorList>
            <person name="Heidel A.J."/>
            <person name="Lawal H.M."/>
            <person name="Felder M."/>
            <person name="Schilde C."/>
            <person name="Helps N.R."/>
            <person name="Tunggal B."/>
            <person name="Rivero F."/>
            <person name="John U."/>
            <person name="Schleicher M."/>
            <person name="Eichinger L."/>
            <person name="Platzer M."/>
            <person name="Noegel A.A."/>
            <person name="Schaap P."/>
            <person name="Gloeckner G."/>
        </authorList>
    </citation>
    <scope>NUCLEOTIDE SEQUENCE [LARGE SCALE GENOMIC DNA]</scope>
    <source>
        <strain evidence="8">SH3</strain>
    </source>
</reference>
<evidence type="ECO:0000256" key="3">
    <source>
        <dbReference type="ARBA" id="ARBA00022692"/>
    </source>
</evidence>
<name>F4Q533_CACFS</name>
<keyword evidence="4 6" id="KW-1133">Transmembrane helix</keyword>
<dbReference type="EMBL" id="GL883021">
    <property type="protein sequence ID" value="EGG17926.1"/>
    <property type="molecule type" value="Genomic_DNA"/>
</dbReference>
<feature type="transmembrane region" description="Helical" evidence="6">
    <location>
        <begin position="30"/>
        <end position="56"/>
    </location>
</feature>
<protein>
    <recommendedName>
        <fullName evidence="9">UbiA prenyltransferase family protein</fullName>
    </recommendedName>
</protein>
<sequence length="138" mass="15381">MVAFLLATSYTSSPLKLEYSALGDVTIFISYGPVLVGLSFIVQAGYFDWIAIYYALPTTIINTAVMHINNSRDAITDVQAGVRTIANFIGPQNCFYLLLIYYCTAFLILPLISIEMDSFMVLLPLITIPKAYIICKKF</sequence>
<dbReference type="GO" id="GO:0016020">
    <property type="term" value="C:membrane"/>
    <property type="evidence" value="ECO:0007669"/>
    <property type="project" value="UniProtKB-SubCell"/>
</dbReference>
<dbReference type="GO" id="GO:0042371">
    <property type="term" value="P:vitamin K biosynthetic process"/>
    <property type="evidence" value="ECO:0007669"/>
    <property type="project" value="TreeGrafter"/>
</dbReference>
<dbReference type="STRING" id="1054147.F4Q533"/>
<keyword evidence="5 6" id="KW-0472">Membrane</keyword>
<proteinExistence type="predicted"/>
<dbReference type="InterPro" id="IPR000537">
    <property type="entry name" value="UbiA_prenyltransferase"/>
</dbReference>
<evidence type="ECO:0000313" key="8">
    <source>
        <dbReference type="Proteomes" id="UP000007797"/>
    </source>
</evidence>
<dbReference type="GO" id="GO:0004659">
    <property type="term" value="F:prenyltransferase activity"/>
    <property type="evidence" value="ECO:0007669"/>
    <property type="project" value="InterPro"/>
</dbReference>
<evidence type="ECO:0008006" key="9">
    <source>
        <dbReference type="Google" id="ProtNLM"/>
    </source>
</evidence>
<gene>
    <name evidence="7" type="ORF">DFA_08927</name>
</gene>
<evidence type="ECO:0000256" key="2">
    <source>
        <dbReference type="ARBA" id="ARBA00022679"/>
    </source>
</evidence>
<evidence type="ECO:0000256" key="4">
    <source>
        <dbReference type="ARBA" id="ARBA00022989"/>
    </source>
</evidence>
<evidence type="ECO:0000256" key="6">
    <source>
        <dbReference type="SAM" id="Phobius"/>
    </source>
</evidence>
<keyword evidence="2" id="KW-0808">Transferase</keyword>
<dbReference type="Proteomes" id="UP000007797">
    <property type="component" value="Unassembled WGS sequence"/>
</dbReference>
<organism evidence="7 8">
    <name type="scientific">Cavenderia fasciculata</name>
    <name type="common">Slime mold</name>
    <name type="synonym">Dictyostelium fasciculatum</name>
    <dbReference type="NCBI Taxonomy" id="261658"/>
    <lineage>
        <taxon>Eukaryota</taxon>
        <taxon>Amoebozoa</taxon>
        <taxon>Evosea</taxon>
        <taxon>Eumycetozoa</taxon>
        <taxon>Dictyostelia</taxon>
        <taxon>Acytosteliales</taxon>
        <taxon>Cavenderiaceae</taxon>
        <taxon>Cavenderia</taxon>
    </lineage>
</organism>
<feature type="transmembrane region" description="Helical" evidence="6">
    <location>
        <begin position="93"/>
        <end position="112"/>
    </location>
</feature>
<dbReference type="KEGG" id="dfa:DFA_08927"/>
<keyword evidence="3 6" id="KW-0812">Transmembrane</keyword>
<evidence type="ECO:0000256" key="5">
    <source>
        <dbReference type="ARBA" id="ARBA00023136"/>
    </source>
</evidence>
<dbReference type="InterPro" id="IPR026046">
    <property type="entry name" value="UBIAD1"/>
</dbReference>
<evidence type="ECO:0000256" key="1">
    <source>
        <dbReference type="ARBA" id="ARBA00004141"/>
    </source>
</evidence>
<dbReference type="Pfam" id="PF01040">
    <property type="entry name" value="UbiA"/>
    <property type="match status" value="1"/>
</dbReference>